<dbReference type="OrthoDB" id="10261951at2759"/>
<dbReference type="InterPro" id="IPR001597">
    <property type="entry name" value="ArAA_b-elim_lyase/Thr_aldolase"/>
</dbReference>
<evidence type="ECO:0000256" key="2">
    <source>
        <dbReference type="ARBA" id="ARBA00006966"/>
    </source>
</evidence>
<keyword evidence="8" id="KW-1185">Reference proteome</keyword>
<evidence type="ECO:0000256" key="1">
    <source>
        <dbReference type="ARBA" id="ARBA00001933"/>
    </source>
</evidence>
<dbReference type="AlphaFoldDB" id="A0A9P7ZKI4"/>
<dbReference type="GO" id="GO:0005829">
    <property type="term" value="C:cytosol"/>
    <property type="evidence" value="ECO:0007669"/>
    <property type="project" value="TreeGrafter"/>
</dbReference>
<dbReference type="NCBIfam" id="NF041359">
    <property type="entry name" value="GntG_guanitoxin"/>
    <property type="match status" value="1"/>
</dbReference>
<name>A0A9P7ZKI4_9HYPO</name>
<protein>
    <submittedName>
        <fullName evidence="7">Pyridoxal phosphate-dependent transferase</fullName>
    </submittedName>
</protein>
<dbReference type="Pfam" id="PF01212">
    <property type="entry name" value="Beta_elim_lyase"/>
    <property type="match status" value="1"/>
</dbReference>
<comment type="cofactor">
    <cofactor evidence="1">
        <name>pyridoxal 5'-phosphate</name>
        <dbReference type="ChEBI" id="CHEBI:597326"/>
    </cofactor>
</comment>
<organism evidence="7 8">
    <name type="scientific">Emericellopsis atlantica</name>
    <dbReference type="NCBI Taxonomy" id="2614577"/>
    <lineage>
        <taxon>Eukaryota</taxon>
        <taxon>Fungi</taxon>
        <taxon>Dikarya</taxon>
        <taxon>Ascomycota</taxon>
        <taxon>Pezizomycotina</taxon>
        <taxon>Sordariomycetes</taxon>
        <taxon>Hypocreomycetidae</taxon>
        <taxon>Hypocreales</taxon>
        <taxon>Bionectriaceae</taxon>
        <taxon>Emericellopsis</taxon>
    </lineage>
</organism>
<evidence type="ECO:0000259" key="6">
    <source>
        <dbReference type="Pfam" id="PF01212"/>
    </source>
</evidence>
<dbReference type="FunFam" id="3.40.640.10:FF:000030">
    <property type="entry name" value="Low-specificity L-threonine aldolase"/>
    <property type="match status" value="1"/>
</dbReference>
<gene>
    <name evidence="7" type="ORF">F5Z01DRAFT_674675</name>
</gene>
<dbReference type="InterPro" id="IPR015421">
    <property type="entry name" value="PyrdxlP-dep_Trfase_major"/>
</dbReference>
<evidence type="ECO:0000256" key="3">
    <source>
        <dbReference type="ARBA" id="ARBA00022898"/>
    </source>
</evidence>
<dbReference type="SUPFAM" id="SSF53383">
    <property type="entry name" value="PLP-dependent transferases"/>
    <property type="match status" value="1"/>
</dbReference>
<dbReference type="GO" id="GO:0008732">
    <property type="term" value="F:L-allo-threonine aldolase activity"/>
    <property type="evidence" value="ECO:0007669"/>
    <property type="project" value="TreeGrafter"/>
</dbReference>
<dbReference type="GO" id="GO:0006567">
    <property type="term" value="P:L-threonine catabolic process"/>
    <property type="evidence" value="ECO:0007669"/>
    <property type="project" value="TreeGrafter"/>
</dbReference>
<evidence type="ECO:0000313" key="7">
    <source>
        <dbReference type="EMBL" id="KAG9253794.1"/>
    </source>
</evidence>
<dbReference type="RefSeq" id="XP_046117718.1">
    <property type="nucleotide sequence ID" value="XM_046265070.1"/>
</dbReference>
<dbReference type="InterPro" id="IPR023603">
    <property type="entry name" value="Low_specificity_L-TA-like"/>
</dbReference>
<dbReference type="Gene3D" id="3.40.640.10">
    <property type="entry name" value="Type I PLP-dependent aspartate aminotransferase-like (Major domain)"/>
    <property type="match status" value="1"/>
</dbReference>
<sequence length="386" mass="41563">MSGKPDESKVHNAWIGAQGPGAFDLRSDTMTTPTASMLKAIKECTLLDDVEREDPTTSDLEAHIASLTGKEAGLFVNSGIMGNQLALRTLLTQPPHGVLCDHRSHIVLYEAGGLSFLTGAMPTPLVPKNGIHLTLEDIKPQVVLGDDIHTCPTRVISLENTLNGMILPLDEARRISTFAREHGIKMHLDGARLWEAVASGAGTLEEYCALFDTISMCFSKGLGAPVGSVLVGTTKDLHHARWIRRAIGGGLRQPGFISAAARVAVDEAFGTKGDGSDGWLRTAHHLAKKVEAMWLDRGGKLVHPSHTNMCWLDLDAAGIEVKQFVQAGEEAGLRLFGGRIVLHYQAAQHGDEILKRLDRVFTKVLAEATGGSTSDRVGRANMYSAE</sequence>
<feature type="domain" description="Aromatic amino acid beta-eliminating lyase/threonine aldolase" evidence="6">
    <location>
        <begin position="24"/>
        <end position="315"/>
    </location>
</feature>
<comment type="caution">
    <text evidence="7">The sequence shown here is derived from an EMBL/GenBank/DDBJ whole genome shotgun (WGS) entry which is preliminary data.</text>
</comment>
<keyword evidence="3" id="KW-0663">Pyridoxal phosphate</keyword>
<keyword evidence="7" id="KW-0808">Transferase</keyword>
<dbReference type="GeneID" id="70295973"/>
<evidence type="ECO:0000256" key="4">
    <source>
        <dbReference type="ARBA" id="ARBA00023239"/>
    </source>
</evidence>
<accession>A0A9P7ZKI4</accession>
<dbReference type="GO" id="GO:0006545">
    <property type="term" value="P:glycine biosynthetic process"/>
    <property type="evidence" value="ECO:0007669"/>
    <property type="project" value="TreeGrafter"/>
</dbReference>
<feature type="modified residue" description="N6-(pyridoxal phosphate)lysine" evidence="5">
    <location>
        <position position="220"/>
    </location>
</feature>
<dbReference type="PANTHER" id="PTHR48097">
    <property type="entry name" value="L-THREONINE ALDOLASE-RELATED"/>
    <property type="match status" value="1"/>
</dbReference>
<reference evidence="7" key="1">
    <citation type="journal article" date="2021" name="IMA Fungus">
        <title>Genomic characterization of three marine fungi, including Emericellopsis atlantica sp. nov. with signatures of a generalist lifestyle and marine biomass degradation.</title>
        <authorList>
            <person name="Hagestad O.C."/>
            <person name="Hou L."/>
            <person name="Andersen J.H."/>
            <person name="Hansen E.H."/>
            <person name="Altermark B."/>
            <person name="Li C."/>
            <person name="Kuhnert E."/>
            <person name="Cox R.J."/>
            <person name="Crous P.W."/>
            <person name="Spatafora J.W."/>
            <person name="Lail K."/>
            <person name="Amirebrahimi M."/>
            <person name="Lipzen A."/>
            <person name="Pangilinan J."/>
            <person name="Andreopoulos W."/>
            <person name="Hayes R.D."/>
            <person name="Ng V."/>
            <person name="Grigoriev I.V."/>
            <person name="Jackson S.A."/>
            <person name="Sutton T.D.S."/>
            <person name="Dobson A.D.W."/>
            <person name="Rama T."/>
        </authorList>
    </citation>
    <scope>NUCLEOTIDE SEQUENCE</scope>
    <source>
        <strain evidence="7">TS7</strain>
    </source>
</reference>
<evidence type="ECO:0000256" key="5">
    <source>
        <dbReference type="PIRSR" id="PIRSR017617-1"/>
    </source>
</evidence>
<keyword evidence="4" id="KW-0456">Lyase</keyword>
<dbReference type="InterPro" id="IPR015424">
    <property type="entry name" value="PyrdxlP-dep_Trfase"/>
</dbReference>
<dbReference type="PIRSF" id="PIRSF017617">
    <property type="entry name" value="Thr_aldolase"/>
    <property type="match status" value="1"/>
</dbReference>
<dbReference type="EMBL" id="MU251256">
    <property type="protein sequence ID" value="KAG9253794.1"/>
    <property type="molecule type" value="Genomic_DNA"/>
</dbReference>
<dbReference type="PANTHER" id="PTHR48097:SF9">
    <property type="entry name" value="L-THREONINE ALDOLASE"/>
    <property type="match status" value="1"/>
</dbReference>
<comment type="similarity">
    <text evidence="2">Belongs to the threonine aldolase family.</text>
</comment>
<dbReference type="GO" id="GO:0016740">
    <property type="term" value="F:transferase activity"/>
    <property type="evidence" value="ECO:0007669"/>
    <property type="project" value="UniProtKB-KW"/>
</dbReference>
<proteinExistence type="inferred from homology"/>
<evidence type="ECO:0000313" key="8">
    <source>
        <dbReference type="Proteomes" id="UP000887229"/>
    </source>
</evidence>
<dbReference type="Proteomes" id="UP000887229">
    <property type="component" value="Unassembled WGS sequence"/>
</dbReference>